<protein>
    <submittedName>
        <fullName evidence="2">Winged helix-turn-helix transcriptional regulator</fullName>
    </submittedName>
</protein>
<dbReference type="OrthoDB" id="9783504at2"/>
<keyword evidence="3" id="KW-1185">Reference proteome</keyword>
<dbReference type="PANTHER" id="PTHR33164:SF43">
    <property type="entry name" value="HTH-TYPE TRANSCRIPTIONAL REPRESSOR YETL"/>
    <property type="match status" value="1"/>
</dbReference>
<dbReference type="Proteomes" id="UP000323454">
    <property type="component" value="Unassembled WGS sequence"/>
</dbReference>
<dbReference type="Pfam" id="PF12802">
    <property type="entry name" value="MarR_2"/>
    <property type="match status" value="1"/>
</dbReference>
<dbReference type="PROSITE" id="PS50995">
    <property type="entry name" value="HTH_MARR_2"/>
    <property type="match status" value="1"/>
</dbReference>
<comment type="caution">
    <text evidence="2">The sequence shown here is derived from an EMBL/GenBank/DDBJ whole genome shotgun (WGS) entry which is preliminary data.</text>
</comment>
<dbReference type="EMBL" id="VUOB01000077">
    <property type="protein sequence ID" value="KAA2252126.1"/>
    <property type="molecule type" value="Genomic_DNA"/>
</dbReference>
<organism evidence="2 3">
    <name type="scientific">Solihabitans fulvus</name>
    <dbReference type="NCBI Taxonomy" id="1892852"/>
    <lineage>
        <taxon>Bacteria</taxon>
        <taxon>Bacillati</taxon>
        <taxon>Actinomycetota</taxon>
        <taxon>Actinomycetes</taxon>
        <taxon>Pseudonocardiales</taxon>
        <taxon>Pseudonocardiaceae</taxon>
        <taxon>Solihabitans</taxon>
    </lineage>
</organism>
<dbReference type="SUPFAM" id="SSF46785">
    <property type="entry name" value="Winged helix' DNA-binding domain"/>
    <property type="match status" value="1"/>
</dbReference>
<dbReference type="InterPro" id="IPR036390">
    <property type="entry name" value="WH_DNA-bd_sf"/>
</dbReference>
<evidence type="ECO:0000259" key="1">
    <source>
        <dbReference type="PROSITE" id="PS50995"/>
    </source>
</evidence>
<dbReference type="InterPro" id="IPR036388">
    <property type="entry name" value="WH-like_DNA-bd_sf"/>
</dbReference>
<dbReference type="InterPro" id="IPR000835">
    <property type="entry name" value="HTH_MarR-typ"/>
</dbReference>
<dbReference type="GO" id="GO:0006950">
    <property type="term" value="P:response to stress"/>
    <property type="evidence" value="ECO:0007669"/>
    <property type="project" value="TreeGrafter"/>
</dbReference>
<sequence length="212" mass="23278">MQETQRKRCTVPDIPGLPPQEQLLVGLSRLGQAVRICAYRDAGPHRLSPLQADVVSFLAGDPRPRRQAEIVEALASTPPTVSDALRALDGKNLVARHRDPADSRAAAVTLTDEGVAEARRLTLVPTPLREALDAVAPADVEGMLRGVSAMIAALQEHRAIPVSRMCVTCRFFQRDAHLRSARPHHCGFVDSPFADAQLRIECPDHEPRERNR</sequence>
<feature type="domain" description="HTH marR-type" evidence="1">
    <location>
        <begin position="20"/>
        <end position="152"/>
    </location>
</feature>
<dbReference type="SMART" id="SM00347">
    <property type="entry name" value="HTH_MARR"/>
    <property type="match status" value="1"/>
</dbReference>
<evidence type="ECO:0000313" key="2">
    <source>
        <dbReference type="EMBL" id="KAA2252126.1"/>
    </source>
</evidence>
<dbReference type="GO" id="GO:0003700">
    <property type="term" value="F:DNA-binding transcription factor activity"/>
    <property type="evidence" value="ECO:0007669"/>
    <property type="project" value="InterPro"/>
</dbReference>
<evidence type="ECO:0000313" key="3">
    <source>
        <dbReference type="Proteomes" id="UP000323454"/>
    </source>
</evidence>
<accession>A0A5B2WNR5</accession>
<dbReference type="Gene3D" id="1.10.10.10">
    <property type="entry name" value="Winged helix-like DNA-binding domain superfamily/Winged helix DNA-binding domain"/>
    <property type="match status" value="1"/>
</dbReference>
<dbReference type="AlphaFoldDB" id="A0A5B2WNR5"/>
<gene>
    <name evidence="2" type="ORF">F0L68_36870</name>
</gene>
<reference evidence="2 3" key="2">
    <citation type="submission" date="2019-09" db="EMBL/GenBank/DDBJ databases">
        <authorList>
            <person name="Jin C."/>
        </authorList>
    </citation>
    <scope>NUCLEOTIDE SEQUENCE [LARGE SCALE GENOMIC DNA]</scope>
    <source>
        <strain evidence="2 3">AN110305</strain>
    </source>
</reference>
<dbReference type="PANTHER" id="PTHR33164">
    <property type="entry name" value="TRANSCRIPTIONAL REGULATOR, MARR FAMILY"/>
    <property type="match status" value="1"/>
</dbReference>
<name>A0A5B2WNR5_9PSEU</name>
<reference evidence="2 3" key="1">
    <citation type="submission" date="2019-09" db="EMBL/GenBank/DDBJ databases">
        <title>Goodfellowia gen. nov., a new genus of the Pseudonocardineae related to Actinoalloteichus, containing Goodfellowia coeruleoviolacea gen. nov., comb. nov. gen. nov., comb. nov.</title>
        <authorList>
            <person name="Labeda D."/>
        </authorList>
    </citation>
    <scope>NUCLEOTIDE SEQUENCE [LARGE SCALE GENOMIC DNA]</scope>
    <source>
        <strain evidence="2 3">AN110305</strain>
    </source>
</reference>
<dbReference type="InterPro" id="IPR039422">
    <property type="entry name" value="MarR/SlyA-like"/>
</dbReference>
<proteinExistence type="predicted"/>